<keyword evidence="1" id="KW-0812">Transmembrane</keyword>
<feature type="transmembrane region" description="Helical" evidence="1">
    <location>
        <begin position="172"/>
        <end position="193"/>
    </location>
</feature>
<organism evidence="2 3">
    <name type="scientific">Legionella worsleiensis</name>
    <dbReference type="NCBI Taxonomy" id="45076"/>
    <lineage>
        <taxon>Bacteria</taxon>
        <taxon>Pseudomonadati</taxon>
        <taxon>Pseudomonadota</taxon>
        <taxon>Gammaproteobacteria</taxon>
        <taxon>Legionellales</taxon>
        <taxon>Legionellaceae</taxon>
        <taxon>Legionella</taxon>
    </lineage>
</organism>
<keyword evidence="1" id="KW-0472">Membrane</keyword>
<feature type="transmembrane region" description="Helical" evidence="1">
    <location>
        <begin position="143"/>
        <end position="166"/>
    </location>
</feature>
<proteinExistence type="predicted"/>
<evidence type="ECO:0000313" key="3">
    <source>
        <dbReference type="Proteomes" id="UP000054662"/>
    </source>
</evidence>
<dbReference type="OrthoDB" id="5651454at2"/>
<gene>
    <name evidence="2" type="ORF">Lwor_2147</name>
</gene>
<evidence type="ECO:0000256" key="1">
    <source>
        <dbReference type="SAM" id="Phobius"/>
    </source>
</evidence>
<feature type="transmembrane region" description="Helical" evidence="1">
    <location>
        <begin position="104"/>
        <end position="122"/>
    </location>
</feature>
<sequence>MTLARKINTASSCFFLIGFLIAKSQYLPFVLTPIIHNILALSCYFIAYTLWFVSSHYQGSNTPDKREWYGFAQFKEQFLYAATLGIIASFIGILALFLPALIVPSTWLIFSCNVLWSVGEYNKLKHPSDDDLNFSYSNQQADLSYALTMSGIACTSALSATLLFFLPSITMPVFIISALIIAGLGLLSCECLLNSFFGEHKKTPTSKSSYNLMHTSLEFASPQQKIKLDQPVYSQLLQKPPLVMVKNDEINTAGLTLQSCTPSR</sequence>
<keyword evidence="1" id="KW-1133">Transmembrane helix</keyword>
<accession>A0A0W1A6H1</accession>
<evidence type="ECO:0008006" key="4">
    <source>
        <dbReference type="Google" id="ProtNLM"/>
    </source>
</evidence>
<name>A0A0W1A6H1_9GAMM</name>
<protein>
    <recommendedName>
        <fullName evidence="4">Transmembrane protein</fullName>
    </recommendedName>
</protein>
<evidence type="ECO:0000313" key="2">
    <source>
        <dbReference type="EMBL" id="KTD76922.1"/>
    </source>
</evidence>
<dbReference type="EMBL" id="LNZC01000027">
    <property type="protein sequence ID" value="KTD76922.1"/>
    <property type="molecule type" value="Genomic_DNA"/>
</dbReference>
<comment type="caution">
    <text evidence="2">The sequence shown here is derived from an EMBL/GenBank/DDBJ whole genome shotgun (WGS) entry which is preliminary data.</text>
</comment>
<feature type="transmembrane region" description="Helical" evidence="1">
    <location>
        <begin position="34"/>
        <end position="57"/>
    </location>
</feature>
<reference evidence="2 3" key="1">
    <citation type="submission" date="2015-11" db="EMBL/GenBank/DDBJ databases">
        <title>Genomic analysis of 38 Legionella species identifies large and diverse effector repertoires.</title>
        <authorList>
            <person name="Burstein D."/>
            <person name="Amaro F."/>
            <person name="Zusman T."/>
            <person name="Lifshitz Z."/>
            <person name="Cohen O."/>
            <person name="Gilbert J.A."/>
            <person name="Pupko T."/>
            <person name="Shuman H.A."/>
            <person name="Segal G."/>
        </authorList>
    </citation>
    <scope>NUCLEOTIDE SEQUENCE [LARGE SCALE GENOMIC DNA]</scope>
    <source>
        <strain evidence="2 3">ATCC 49508</strain>
    </source>
</reference>
<dbReference type="PATRIC" id="fig|45076.6.peg.2351"/>
<dbReference type="RefSeq" id="WP_058493908.1">
    <property type="nucleotide sequence ID" value="NZ_CBCRUR010000008.1"/>
</dbReference>
<feature type="transmembrane region" description="Helical" evidence="1">
    <location>
        <begin position="78"/>
        <end position="98"/>
    </location>
</feature>
<dbReference type="STRING" id="45076.Lwor_2147"/>
<dbReference type="AlphaFoldDB" id="A0A0W1A6H1"/>
<dbReference type="Proteomes" id="UP000054662">
    <property type="component" value="Unassembled WGS sequence"/>
</dbReference>
<keyword evidence="3" id="KW-1185">Reference proteome</keyword>